<dbReference type="EMBL" id="CP029347">
    <property type="protein sequence ID" value="AWL11275.1"/>
    <property type="molecule type" value="Genomic_DNA"/>
</dbReference>
<dbReference type="InterPro" id="IPR038078">
    <property type="entry name" value="PhoU-like_sf"/>
</dbReference>
<name>A0A2S2E0U7_9ALTE</name>
<keyword evidence="4" id="KW-1185">Reference proteome</keyword>
<dbReference type="RefSeq" id="WP_109338936.1">
    <property type="nucleotide sequence ID" value="NZ_CP029347.1"/>
</dbReference>
<sequence length="225" mass="25731">MSNSSFLDVFAKSPLKPLEEHINLVHKCSQGLLPFFEAVFKQDWSAVEKAYESIADLERDADDLKRELRANLPAGIFMPVQRHDVLDLLSQQDKIANRSRDIAGRVFGRELPIPAEIKETFLTYLNRCLDATRQAKVVTNELDELLEAGFRGREVKLVEEMIAELDQIEDDTDKMQIKLRRDLRALEANLNPIDVMFLYSVIEWIGDLADISERVGSRLELMLAS</sequence>
<feature type="coiled-coil region" evidence="2">
    <location>
        <begin position="128"/>
        <end position="178"/>
    </location>
</feature>
<gene>
    <name evidence="3" type="ORF">HMF8227_00779</name>
</gene>
<dbReference type="NCBIfam" id="TIGR00153">
    <property type="entry name" value="TIGR00153 family protein"/>
    <property type="match status" value="1"/>
</dbReference>
<dbReference type="PANTHER" id="PTHR36536:SF3">
    <property type="entry name" value="UPF0111 PROTEIN HI_1603"/>
    <property type="match status" value="1"/>
</dbReference>
<evidence type="ECO:0000313" key="4">
    <source>
        <dbReference type="Proteomes" id="UP000245728"/>
    </source>
</evidence>
<dbReference type="Pfam" id="PF01865">
    <property type="entry name" value="PhoU_div"/>
    <property type="match status" value="1"/>
</dbReference>
<dbReference type="AlphaFoldDB" id="A0A2S2E0U7"/>
<organism evidence="3 4">
    <name type="scientific">Saliniradius amylolyticus</name>
    <dbReference type="NCBI Taxonomy" id="2183582"/>
    <lineage>
        <taxon>Bacteria</taxon>
        <taxon>Pseudomonadati</taxon>
        <taxon>Pseudomonadota</taxon>
        <taxon>Gammaproteobacteria</taxon>
        <taxon>Alteromonadales</taxon>
        <taxon>Alteromonadaceae</taxon>
        <taxon>Saliniradius</taxon>
    </lineage>
</organism>
<evidence type="ECO:0000256" key="1">
    <source>
        <dbReference type="ARBA" id="ARBA00008591"/>
    </source>
</evidence>
<comment type="similarity">
    <text evidence="1">Belongs to the UPF0111 family.</text>
</comment>
<reference evidence="3 4" key="1">
    <citation type="submission" date="2018-05" db="EMBL/GenBank/DDBJ databases">
        <title>Salinimonas sp. HMF8227 Genome sequencing and assembly.</title>
        <authorList>
            <person name="Kang H."/>
            <person name="Kang J."/>
            <person name="Cha I."/>
            <person name="Kim H."/>
            <person name="Joh K."/>
        </authorList>
    </citation>
    <scope>NUCLEOTIDE SEQUENCE [LARGE SCALE GENOMIC DNA]</scope>
    <source>
        <strain evidence="3 4">HMF8227</strain>
    </source>
</reference>
<keyword evidence="2" id="KW-0175">Coiled coil</keyword>
<evidence type="ECO:0000256" key="2">
    <source>
        <dbReference type="SAM" id="Coils"/>
    </source>
</evidence>
<dbReference type="SUPFAM" id="SSF109755">
    <property type="entry name" value="PhoU-like"/>
    <property type="match status" value="1"/>
</dbReference>
<protein>
    <submittedName>
        <fullName evidence="3">UPF0111 protein</fullName>
    </submittedName>
</protein>
<proteinExistence type="inferred from homology"/>
<dbReference type="InterPro" id="IPR018445">
    <property type="entry name" value="Put_Phosphate_transp_reg"/>
</dbReference>
<dbReference type="InterPro" id="IPR002727">
    <property type="entry name" value="DUF47"/>
</dbReference>
<dbReference type="Gene3D" id="1.20.58.220">
    <property type="entry name" value="Phosphate transport system protein phou homolog 2, domain 2"/>
    <property type="match status" value="1"/>
</dbReference>
<dbReference type="PANTHER" id="PTHR36536">
    <property type="entry name" value="UPF0111 PROTEIN HI_1603"/>
    <property type="match status" value="1"/>
</dbReference>
<dbReference type="KEGG" id="salh:HMF8227_00779"/>
<accession>A0A2S2E0U7</accession>
<dbReference type="Proteomes" id="UP000245728">
    <property type="component" value="Chromosome"/>
</dbReference>
<evidence type="ECO:0000313" key="3">
    <source>
        <dbReference type="EMBL" id="AWL11275.1"/>
    </source>
</evidence>
<dbReference type="OrthoDB" id="9780540at2"/>